<dbReference type="PANTHER" id="PTHR42470:SF1">
    <property type="entry name" value="VAST DOMAIN-CONTAINING PROTEIN"/>
    <property type="match status" value="1"/>
</dbReference>
<accession>A0AAN6MDQ6</accession>
<protein>
    <submittedName>
        <fullName evidence="1">Uncharacterized protein</fullName>
    </submittedName>
</protein>
<dbReference type="EMBL" id="MU855985">
    <property type="protein sequence ID" value="KAK3898181.1"/>
    <property type="molecule type" value="Genomic_DNA"/>
</dbReference>
<sequence>MGAAAPEVANYFCGRIFSNPESSDILKRSNRQPMAEHAVPGRGSNFKVSAPVLDILYGYNRQAAFLPEYHPQLFALGTEMEREHVDSDQSLPGGGGVGGGLGSASCVNLAESLNHQLSHGEMDKTGVVDNVVFSVAMNGLAAQLYVSWKTDELKYCMANVNSFLLQDPEHYIEFRKMVSTYSTGARKGTFRGDNLKPATAEYQAVAKGLLAS</sequence>
<evidence type="ECO:0000313" key="1">
    <source>
        <dbReference type="EMBL" id="KAK3898181.1"/>
    </source>
</evidence>
<organism evidence="1 2">
    <name type="scientific">Staphylotrichum tortipilum</name>
    <dbReference type="NCBI Taxonomy" id="2831512"/>
    <lineage>
        <taxon>Eukaryota</taxon>
        <taxon>Fungi</taxon>
        <taxon>Dikarya</taxon>
        <taxon>Ascomycota</taxon>
        <taxon>Pezizomycotina</taxon>
        <taxon>Sordariomycetes</taxon>
        <taxon>Sordariomycetidae</taxon>
        <taxon>Sordariales</taxon>
        <taxon>Chaetomiaceae</taxon>
        <taxon>Staphylotrichum</taxon>
    </lineage>
</organism>
<dbReference type="AlphaFoldDB" id="A0AAN6MDQ6"/>
<dbReference type="Proteomes" id="UP001303889">
    <property type="component" value="Unassembled WGS sequence"/>
</dbReference>
<keyword evidence="2" id="KW-1185">Reference proteome</keyword>
<comment type="caution">
    <text evidence="1">The sequence shown here is derived from an EMBL/GenBank/DDBJ whole genome shotgun (WGS) entry which is preliminary data.</text>
</comment>
<proteinExistence type="predicted"/>
<dbReference type="PANTHER" id="PTHR42470">
    <property type="entry name" value="VAST DOMAIN-CONTAINING PROTEIN"/>
    <property type="match status" value="1"/>
</dbReference>
<reference evidence="1" key="2">
    <citation type="submission" date="2023-05" db="EMBL/GenBank/DDBJ databases">
        <authorList>
            <consortium name="Lawrence Berkeley National Laboratory"/>
            <person name="Steindorff A."/>
            <person name="Hensen N."/>
            <person name="Bonometti L."/>
            <person name="Westerberg I."/>
            <person name="Brannstrom I.O."/>
            <person name="Guillou S."/>
            <person name="Cros-Aarteil S."/>
            <person name="Calhoun S."/>
            <person name="Haridas S."/>
            <person name="Kuo A."/>
            <person name="Mondo S."/>
            <person name="Pangilinan J."/>
            <person name="Riley R."/>
            <person name="Labutti K."/>
            <person name="Andreopoulos B."/>
            <person name="Lipzen A."/>
            <person name="Chen C."/>
            <person name="Yanf M."/>
            <person name="Daum C."/>
            <person name="Ng V."/>
            <person name="Clum A."/>
            <person name="Ohm R."/>
            <person name="Martin F."/>
            <person name="Silar P."/>
            <person name="Natvig D."/>
            <person name="Lalanne C."/>
            <person name="Gautier V."/>
            <person name="Ament-Velasquez S.L."/>
            <person name="Kruys A."/>
            <person name="Hutchinson M.I."/>
            <person name="Powell A.J."/>
            <person name="Barry K."/>
            <person name="Miller A.N."/>
            <person name="Grigoriev I.V."/>
            <person name="Debuchy R."/>
            <person name="Gladieux P."/>
            <person name="Thoren M.H."/>
            <person name="Johannesson H."/>
        </authorList>
    </citation>
    <scope>NUCLEOTIDE SEQUENCE</scope>
    <source>
        <strain evidence="1">CBS 103.79</strain>
    </source>
</reference>
<evidence type="ECO:0000313" key="2">
    <source>
        <dbReference type="Proteomes" id="UP001303889"/>
    </source>
</evidence>
<name>A0AAN6MDQ6_9PEZI</name>
<reference evidence="1" key="1">
    <citation type="journal article" date="2023" name="Mol. Phylogenet. Evol.">
        <title>Genome-scale phylogeny and comparative genomics of the fungal order Sordariales.</title>
        <authorList>
            <person name="Hensen N."/>
            <person name="Bonometti L."/>
            <person name="Westerberg I."/>
            <person name="Brannstrom I.O."/>
            <person name="Guillou S."/>
            <person name="Cros-Aarteil S."/>
            <person name="Calhoun S."/>
            <person name="Haridas S."/>
            <person name="Kuo A."/>
            <person name="Mondo S."/>
            <person name="Pangilinan J."/>
            <person name="Riley R."/>
            <person name="LaButti K."/>
            <person name="Andreopoulos B."/>
            <person name="Lipzen A."/>
            <person name="Chen C."/>
            <person name="Yan M."/>
            <person name="Daum C."/>
            <person name="Ng V."/>
            <person name="Clum A."/>
            <person name="Steindorff A."/>
            <person name="Ohm R.A."/>
            <person name="Martin F."/>
            <person name="Silar P."/>
            <person name="Natvig D.O."/>
            <person name="Lalanne C."/>
            <person name="Gautier V."/>
            <person name="Ament-Velasquez S.L."/>
            <person name="Kruys A."/>
            <person name="Hutchinson M.I."/>
            <person name="Powell A.J."/>
            <person name="Barry K."/>
            <person name="Miller A.N."/>
            <person name="Grigoriev I.V."/>
            <person name="Debuchy R."/>
            <person name="Gladieux P."/>
            <person name="Hiltunen Thoren M."/>
            <person name="Johannesson H."/>
        </authorList>
    </citation>
    <scope>NUCLEOTIDE SEQUENCE</scope>
    <source>
        <strain evidence="1">CBS 103.79</strain>
    </source>
</reference>
<gene>
    <name evidence="1" type="ORF">C8A05DRAFT_38238</name>
</gene>